<reference evidence="2" key="2">
    <citation type="submission" date="2012-01" db="EMBL/GenBank/DDBJ databases">
        <title>Complete sequence of chromosome of Rahnella aquatilis CIP 78.65.</title>
        <authorList>
            <person name="Lucas S."/>
            <person name="Han J."/>
            <person name="Lapidus A."/>
            <person name="Cheng J.-F."/>
            <person name="Goodwin L."/>
            <person name="Pitluck S."/>
            <person name="Peters L."/>
            <person name="Ovchinnikova G."/>
            <person name="Held B."/>
            <person name="Detter J.C."/>
            <person name="Han C."/>
            <person name="Tapia R."/>
            <person name="Land M."/>
            <person name="Hauser L."/>
            <person name="Kyrpides N."/>
            <person name="Ivanova N."/>
            <person name="Pagani I."/>
            <person name="Sobecky P."/>
            <person name="Martinez R."/>
            <person name="Woyke T."/>
        </authorList>
    </citation>
    <scope>NUCLEOTIDE SEQUENCE [LARGE SCALE GENOMIC DNA]</scope>
    <source>
        <strain evidence="2">ATCC 33071 / DSM 4594 / JCM 1683 / NBRC 105701 / NCIMB 13365 / CIP 78.65</strain>
    </source>
</reference>
<dbReference type="KEGG" id="raq:Rahaq2_1709"/>
<dbReference type="EMBL" id="CP003244">
    <property type="protein sequence ID" value="AEX51582.1"/>
    <property type="molecule type" value="Genomic_DNA"/>
</dbReference>
<dbReference type="Proteomes" id="UP000009010">
    <property type="component" value="Chromosome"/>
</dbReference>
<keyword evidence="2" id="KW-1185">Reference proteome</keyword>
<accession>H2IT63</accession>
<proteinExistence type="predicted"/>
<dbReference type="STRING" id="745277.Rahaq2_1709"/>
<evidence type="ECO:0000313" key="1">
    <source>
        <dbReference type="EMBL" id="AEX51582.1"/>
    </source>
</evidence>
<protein>
    <submittedName>
        <fullName evidence="1">Uncharacterized protein</fullName>
    </submittedName>
</protein>
<evidence type="ECO:0000313" key="2">
    <source>
        <dbReference type="Proteomes" id="UP000009010"/>
    </source>
</evidence>
<dbReference type="AlphaFoldDB" id="H2IT63"/>
<organism evidence="1 2">
    <name type="scientific">Rahnella aquatilis (strain ATCC 33071 / DSM 4594 / JCM 1683 / NBRC 105701 / NCIMB 13365 / CIP 78.65)</name>
    <dbReference type="NCBI Taxonomy" id="745277"/>
    <lineage>
        <taxon>Bacteria</taxon>
        <taxon>Pseudomonadati</taxon>
        <taxon>Pseudomonadota</taxon>
        <taxon>Gammaproteobacteria</taxon>
        <taxon>Enterobacterales</taxon>
        <taxon>Yersiniaceae</taxon>
        <taxon>Rahnella</taxon>
    </lineage>
</organism>
<gene>
    <name evidence="1" type="ordered locus">Rahaq2_1709</name>
</gene>
<name>H2IT63_RAHAC</name>
<dbReference type="HOGENOM" id="CLU_3410020_0_0_6"/>
<reference evidence="1 2" key="1">
    <citation type="journal article" date="2012" name="J. Bacteriol.">
        <title>Complete Genome Sequence of Rahnella aquatilis CIP 78.65.</title>
        <authorList>
            <person name="Martinez R.J."/>
            <person name="Bruce D."/>
            <person name="Detter C."/>
            <person name="Goodwin L.A."/>
            <person name="Han J."/>
            <person name="Han C.S."/>
            <person name="Held B."/>
            <person name="Land M.L."/>
            <person name="Mikhailova N."/>
            <person name="Nolan M."/>
            <person name="Pennacchio L."/>
            <person name="Pitluck S."/>
            <person name="Tapia R."/>
            <person name="Woyke T."/>
            <person name="Sobecky P.A."/>
        </authorList>
    </citation>
    <scope>NUCLEOTIDE SEQUENCE [LARGE SCALE GENOMIC DNA]</scope>
    <source>
        <strain evidence="2">ATCC 33071 / DSM 4594 / JCM 1683 / NBRC 105701 / NCIMB 13365 / CIP 78.65</strain>
    </source>
</reference>
<sequence length="29" mass="3449">MVADFQYFSLLKYIENDKIVTHVMIKNTS</sequence>